<evidence type="ECO:0000313" key="2">
    <source>
        <dbReference type="Proteomes" id="UP000199334"/>
    </source>
</evidence>
<accession>A0A1G9ZZ04</accession>
<dbReference type="NCBIfam" id="TIGR01484">
    <property type="entry name" value="HAD-SF-IIB"/>
    <property type="match status" value="1"/>
</dbReference>
<dbReference type="InterPro" id="IPR006379">
    <property type="entry name" value="HAD-SF_hydro_IIB"/>
</dbReference>
<dbReference type="RefSeq" id="WP_093856347.1">
    <property type="nucleotide sequence ID" value="NZ_BJVZ01000006.1"/>
</dbReference>
<evidence type="ECO:0000313" key="1">
    <source>
        <dbReference type="EMBL" id="SDN26357.1"/>
    </source>
</evidence>
<dbReference type="GO" id="GO:0005829">
    <property type="term" value="C:cytosol"/>
    <property type="evidence" value="ECO:0007669"/>
    <property type="project" value="TreeGrafter"/>
</dbReference>
<dbReference type="Pfam" id="PF08282">
    <property type="entry name" value="Hydrolase_3"/>
    <property type="match status" value="1"/>
</dbReference>
<name>A0A1G9ZZ04_9BACI</name>
<dbReference type="CDD" id="cd07516">
    <property type="entry name" value="HAD_Pase"/>
    <property type="match status" value="1"/>
</dbReference>
<dbReference type="GO" id="GO:0016791">
    <property type="term" value="F:phosphatase activity"/>
    <property type="evidence" value="ECO:0007669"/>
    <property type="project" value="TreeGrafter"/>
</dbReference>
<dbReference type="GO" id="GO:0000287">
    <property type="term" value="F:magnesium ion binding"/>
    <property type="evidence" value="ECO:0007669"/>
    <property type="project" value="TreeGrafter"/>
</dbReference>
<sequence>MQRHLIALDLDGTLLNDDKIISKRTLQTLKAAKDQGHIVVIATGRPFRVSKQFYEQLQLDTPIVNMNGAYIHHPKNKNWDHMHSPLPKNVAFDIIDTSTSVGVQNIMAEIMDHVYINEEKEHIFNHFLLDSVEYSATIGNLKETLTGDPSSLLIHPYDDGVDQIRQALDENHASTIDHRKWGAPFHVIEIIRSGLHKAIGLQKIAKEYDIPSSRIMAFGDEDNDLEMIDYAGIGVAMDNGIDELKSIANQVTLTNHDDGVAHLIEEYLSIPTPILTKE</sequence>
<dbReference type="STRING" id="237069.SAMN05216498_1892"/>
<dbReference type="SFLD" id="SFLDS00003">
    <property type="entry name" value="Haloacid_Dehalogenase"/>
    <property type="match status" value="1"/>
</dbReference>
<gene>
    <name evidence="1" type="ORF">SAMN05216498_1892</name>
</gene>
<dbReference type="SFLD" id="SFLDG01140">
    <property type="entry name" value="C2.B:_Phosphomannomutase_and_P"/>
    <property type="match status" value="1"/>
</dbReference>
<dbReference type="NCBIfam" id="TIGR00099">
    <property type="entry name" value="Cof-subfamily"/>
    <property type="match status" value="1"/>
</dbReference>
<dbReference type="EMBL" id="FNIG01000003">
    <property type="protein sequence ID" value="SDN26357.1"/>
    <property type="molecule type" value="Genomic_DNA"/>
</dbReference>
<dbReference type="InterPro" id="IPR000150">
    <property type="entry name" value="Cof"/>
</dbReference>
<organism evidence="1 2">
    <name type="scientific">Tenuibacillus multivorans</name>
    <dbReference type="NCBI Taxonomy" id="237069"/>
    <lineage>
        <taxon>Bacteria</taxon>
        <taxon>Bacillati</taxon>
        <taxon>Bacillota</taxon>
        <taxon>Bacilli</taxon>
        <taxon>Bacillales</taxon>
        <taxon>Bacillaceae</taxon>
        <taxon>Tenuibacillus</taxon>
    </lineage>
</organism>
<dbReference type="InterPro" id="IPR036412">
    <property type="entry name" value="HAD-like_sf"/>
</dbReference>
<reference evidence="1 2" key="1">
    <citation type="submission" date="2016-10" db="EMBL/GenBank/DDBJ databases">
        <authorList>
            <person name="de Groot N.N."/>
        </authorList>
    </citation>
    <scope>NUCLEOTIDE SEQUENCE [LARGE SCALE GENOMIC DNA]</scope>
    <source>
        <strain evidence="1 2">CGMCC 1.3442</strain>
    </source>
</reference>
<dbReference type="InterPro" id="IPR023214">
    <property type="entry name" value="HAD_sf"/>
</dbReference>
<dbReference type="Gene3D" id="3.40.50.1000">
    <property type="entry name" value="HAD superfamily/HAD-like"/>
    <property type="match status" value="1"/>
</dbReference>
<dbReference type="Gene3D" id="3.30.1240.10">
    <property type="match status" value="1"/>
</dbReference>
<dbReference type="PANTHER" id="PTHR10000">
    <property type="entry name" value="PHOSPHOSERINE PHOSPHATASE"/>
    <property type="match status" value="1"/>
</dbReference>
<protein>
    <recommendedName>
        <fullName evidence="3">Cof subfamily of IIB subfamily of haloacid dehalogenase superfamily/HAD-superfamily hydrolase, subfamily IIB</fullName>
    </recommendedName>
</protein>
<dbReference type="SUPFAM" id="SSF56784">
    <property type="entry name" value="HAD-like"/>
    <property type="match status" value="1"/>
</dbReference>
<evidence type="ECO:0008006" key="3">
    <source>
        <dbReference type="Google" id="ProtNLM"/>
    </source>
</evidence>
<dbReference type="PANTHER" id="PTHR10000:SF23">
    <property type="entry name" value="5-AMINO-6-(5-PHOSPHO-D-RIBITYLAMINO)URACIL PHOSPHATASE YITU"/>
    <property type="match status" value="1"/>
</dbReference>
<dbReference type="OrthoDB" id="9781413at2"/>
<keyword evidence="2" id="KW-1185">Reference proteome</keyword>
<dbReference type="PROSITE" id="PS01228">
    <property type="entry name" value="COF_1"/>
    <property type="match status" value="1"/>
</dbReference>
<dbReference type="AlphaFoldDB" id="A0A1G9ZZ04"/>
<proteinExistence type="predicted"/>
<dbReference type="Proteomes" id="UP000199334">
    <property type="component" value="Unassembled WGS sequence"/>
</dbReference>